<keyword evidence="2 12" id="KW-0235">DNA replication</keyword>
<keyword evidence="3 12" id="KW-0479">Metal-binding</keyword>
<accession>A0A7T3RBP2</accession>
<evidence type="ECO:0000256" key="9">
    <source>
        <dbReference type="ARBA" id="ARBA00023125"/>
    </source>
</evidence>
<feature type="binding site" evidence="12">
    <location>
        <position position="401"/>
    </location>
    <ligand>
        <name>Zn(2+)</name>
        <dbReference type="ChEBI" id="CHEBI:29105"/>
        <label>2</label>
    </ligand>
</feature>
<dbReference type="KEGG" id="tper:IWA51_07485"/>
<feature type="binding site" evidence="12">
    <location>
        <position position="398"/>
    </location>
    <ligand>
        <name>Zn(2+)</name>
        <dbReference type="ChEBI" id="CHEBI:29105"/>
        <label>2</label>
    </ligand>
</feature>
<keyword evidence="7 12" id="KW-0862">Zinc</keyword>
<dbReference type="HAMAP" id="MF_00983">
    <property type="entry name" value="PriA"/>
    <property type="match status" value="1"/>
</dbReference>
<dbReference type="GO" id="GO:1990077">
    <property type="term" value="C:primosome complex"/>
    <property type="evidence" value="ECO:0007669"/>
    <property type="project" value="UniProtKB-UniRule"/>
</dbReference>
<gene>
    <name evidence="12 14" type="primary">priA</name>
    <name evidence="14" type="ORF">IWA51_07485</name>
</gene>
<proteinExistence type="inferred from homology"/>
<reference evidence="14 15" key="1">
    <citation type="submission" date="2020-11" db="EMBL/GenBank/DDBJ databases">
        <title>Treponema Peruensis nv. sp., first commensal Treponema isolated from human feces.</title>
        <authorList>
            <person name="Belkhou C."/>
            <person name="Raes J."/>
        </authorList>
    </citation>
    <scope>NUCLEOTIDE SEQUENCE [LARGE SCALE GENOMIC DNA]</scope>
    <source>
        <strain evidence="14 15">RCC2812</strain>
    </source>
</reference>
<name>A0A7T3RBP2_9SPIR</name>
<dbReference type="GO" id="GO:0008270">
    <property type="term" value="F:zinc ion binding"/>
    <property type="evidence" value="ECO:0007669"/>
    <property type="project" value="UniProtKB-UniRule"/>
</dbReference>
<dbReference type="InterPro" id="IPR041236">
    <property type="entry name" value="PriA_C"/>
</dbReference>
<feature type="binding site" evidence="12">
    <location>
        <position position="371"/>
    </location>
    <ligand>
        <name>Zn(2+)</name>
        <dbReference type="ChEBI" id="CHEBI:29105"/>
        <label>1</label>
    </ligand>
</feature>
<evidence type="ECO:0000256" key="12">
    <source>
        <dbReference type="HAMAP-Rule" id="MF_00983"/>
    </source>
</evidence>
<dbReference type="NCBIfam" id="TIGR00595">
    <property type="entry name" value="priA"/>
    <property type="match status" value="1"/>
</dbReference>
<dbReference type="InterPro" id="IPR041222">
    <property type="entry name" value="PriA_3primeBD"/>
</dbReference>
<sequence length="664" mass="73398">MGRYIDVALNVPLNMAFTYEVPAGSNTGSPYFGRRVEVRFGSRKMTGTVVADYDSIPSTCGVTADKIRPAVRFLDDIPLLTQELFDIAKFMCSYYISPIGECVSAMLPSGRRETEYQGFPAADTDELFTPRTPSEEQEEAVEGILSPDKGPLVHYLFGPTGSGKTEVFLSAAERVLKSGRGVIYLVPEIGLTPQVAESAIARFGNTAAVIHSELTPSQRLGEWKRILRKEARIVIGARSAIFAPVPDLGLVIMDEEHDSSYKSGSSPRYHARQIAMKRCSALKIPLVMGSATPSAEAWYSMQKGTIKRHVLTKRLSGGKMPDIECVNLSSGTAGDSCISKELETEIKRALHDKRQTILFLNRRGFTHFFRCMTCGYELKCRNCSVPMTYHRSENRLRCHYCGFSMEPPKQCPECGSLDVGYNGFGTEYIEAEVMAKFPSAKTIRVDTDSLKKRGELQEKLDAFRRGEYDILLGTQMVAKGLNFPNLRLVGVVLADTSLHLPDFRASERTFSLITQVAGRAGRFFPDGKVIVQSYSPDREPIALAAKGDTETFYKSELSQRELLGFPPFTRLLRLVFRSQVPNAAQTAAMAAASIIKSVSAPEEVEVLGPAECPLEMIAGNFRHQIILRGDRIAPLVDAAKKLVWGYTSPKNVYIEVDVDPVSML</sequence>
<dbReference type="EMBL" id="CP064936">
    <property type="protein sequence ID" value="QQA00122.1"/>
    <property type="molecule type" value="Genomic_DNA"/>
</dbReference>
<dbReference type="InterPro" id="IPR005259">
    <property type="entry name" value="PriA"/>
</dbReference>
<keyword evidence="10 12" id="KW-0413">Isomerase</keyword>
<feature type="binding site" evidence="12">
    <location>
        <position position="374"/>
    </location>
    <ligand>
        <name>Zn(2+)</name>
        <dbReference type="ChEBI" id="CHEBI:29105"/>
        <label>1</label>
    </ligand>
</feature>
<keyword evidence="1 12" id="KW-0639">Primosome</keyword>
<dbReference type="InterPro" id="IPR001650">
    <property type="entry name" value="Helicase_C-like"/>
</dbReference>
<dbReference type="Pfam" id="PF18319">
    <property type="entry name" value="Zn_ribbon_PriA"/>
    <property type="match status" value="1"/>
</dbReference>
<dbReference type="GO" id="GO:0006270">
    <property type="term" value="P:DNA replication initiation"/>
    <property type="evidence" value="ECO:0007669"/>
    <property type="project" value="TreeGrafter"/>
</dbReference>
<evidence type="ECO:0000256" key="10">
    <source>
        <dbReference type="ARBA" id="ARBA00023235"/>
    </source>
</evidence>
<comment type="subunit">
    <text evidence="12">Component of the replication restart primosome.</text>
</comment>
<dbReference type="PROSITE" id="PS51192">
    <property type="entry name" value="HELICASE_ATP_BIND_1"/>
    <property type="match status" value="1"/>
</dbReference>
<evidence type="ECO:0000256" key="11">
    <source>
        <dbReference type="ARBA" id="ARBA00048988"/>
    </source>
</evidence>
<evidence type="ECO:0000256" key="8">
    <source>
        <dbReference type="ARBA" id="ARBA00022840"/>
    </source>
</evidence>
<feature type="binding site" evidence="12">
    <location>
        <position position="411"/>
    </location>
    <ligand>
        <name>Zn(2+)</name>
        <dbReference type="ChEBI" id="CHEBI:29105"/>
        <label>1</label>
    </ligand>
</feature>
<comment type="similarity">
    <text evidence="12">Belongs to the helicase family. PriA subfamily.</text>
</comment>
<evidence type="ECO:0000256" key="3">
    <source>
        <dbReference type="ARBA" id="ARBA00022723"/>
    </source>
</evidence>
<dbReference type="GO" id="GO:0003677">
    <property type="term" value="F:DNA binding"/>
    <property type="evidence" value="ECO:0007669"/>
    <property type="project" value="UniProtKB-UniRule"/>
</dbReference>
<feature type="binding site" evidence="12">
    <location>
        <position position="414"/>
    </location>
    <ligand>
        <name>Zn(2+)</name>
        <dbReference type="ChEBI" id="CHEBI:29105"/>
        <label>1</label>
    </ligand>
</feature>
<dbReference type="InterPro" id="IPR040498">
    <property type="entry name" value="PriA_CRR"/>
</dbReference>
<feature type="binding site" evidence="12">
    <location>
        <position position="380"/>
    </location>
    <ligand>
        <name>Zn(2+)</name>
        <dbReference type="ChEBI" id="CHEBI:29105"/>
        <label>2</label>
    </ligand>
</feature>
<protein>
    <recommendedName>
        <fullName evidence="12">Replication restart protein PriA</fullName>
    </recommendedName>
    <alternativeName>
        <fullName evidence="12">ATP-dependent DNA helicase PriA</fullName>
        <ecNumber evidence="12">5.6.2.4</ecNumber>
    </alternativeName>
    <alternativeName>
        <fullName evidence="12">DNA 3'-5' helicase PriA</fullName>
    </alternativeName>
</protein>
<evidence type="ECO:0000256" key="2">
    <source>
        <dbReference type="ARBA" id="ARBA00022705"/>
    </source>
</evidence>
<keyword evidence="4 12" id="KW-0547">Nucleotide-binding</keyword>
<evidence type="ECO:0000313" key="15">
    <source>
        <dbReference type="Proteomes" id="UP000595224"/>
    </source>
</evidence>
<comment type="cofactor">
    <cofactor evidence="12">
        <name>Zn(2+)</name>
        <dbReference type="ChEBI" id="CHEBI:29105"/>
    </cofactor>
    <text evidence="12">Binds 2 zinc ions per subunit.</text>
</comment>
<dbReference type="GO" id="GO:0005524">
    <property type="term" value="F:ATP binding"/>
    <property type="evidence" value="ECO:0007669"/>
    <property type="project" value="UniProtKB-UniRule"/>
</dbReference>
<comment type="catalytic activity">
    <reaction evidence="12">
        <text>Couples ATP hydrolysis with the unwinding of duplex DNA by translocating in the 3'-5' direction.</text>
        <dbReference type="EC" id="5.6.2.4"/>
    </reaction>
</comment>
<evidence type="ECO:0000256" key="6">
    <source>
        <dbReference type="ARBA" id="ARBA00022806"/>
    </source>
</evidence>
<keyword evidence="6 12" id="KW-0347">Helicase</keyword>
<evidence type="ECO:0000256" key="1">
    <source>
        <dbReference type="ARBA" id="ARBA00022515"/>
    </source>
</evidence>
<dbReference type="Pfam" id="PF00270">
    <property type="entry name" value="DEAD"/>
    <property type="match status" value="1"/>
</dbReference>
<dbReference type="GO" id="GO:0006269">
    <property type="term" value="P:DNA replication, synthesis of primer"/>
    <property type="evidence" value="ECO:0007669"/>
    <property type="project" value="UniProtKB-KW"/>
</dbReference>
<dbReference type="SMART" id="SM00490">
    <property type="entry name" value="HELICc"/>
    <property type="match status" value="1"/>
</dbReference>
<dbReference type="SMART" id="SM00487">
    <property type="entry name" value="DEXDc"/>
    <property type="match status" value="1"/>
</dbReference>
<dbReference type="PANTHER" id="PTHR30580:SF0">
    <property type="entry name" value="PRIMOSOMAL PROTEIN N"/>
    <property type="match status" value="1"/>
</dbReference>
<keyword evidence="15" id="KW-1185">Reference proteome</keyword>
<dbReference type="GO" id="GO:0006302">
    <property type="term" value="P:double-strand break repair"/>
    <property type="evidence" value="ECO:0007669"/>
    <property type="project" value="InterPro"/>
</dbReference>
<dbReference type="RefSeq" id="WP_198441972.1">
    <property type="nucleotide sequence ID" value="NZ_CBCSHE010000001.1"/>
</dbReference>
<dbReference type="InterPro" id="IPR011545">
    <property type="entry name" value="DEAD/DEAH_box_helicase_dom"/>
</dbReference>
<dbReference type="Gene3D" id="3.40.50.300">
    <property type="entry name" value="P-loop containing nucleotide triphosphate hydrolases"/>
    <property type="match status" value="2"/>
</dbReference>
<comment type="function">
    <text evidence="12">Initiates the restart of stalled replication forks, which reloads the replicative helicase on sites other than the origin of replication. Recognizes and binds to abandoned replication forks and remodels them to uncover a helicase loading site. Promotes assembly of the primosome at these replication forks.</text>
</comment>
<dbReference type="Pfam" id="PF17764">
    <property type="entry name" value="PriA_3primeBD"/>
    <property type="match status" value="1"/>
</dbReference>
<dbReference type="GO" id="GO:0016787">
    <property type="term" value="F:hydrolase activity"/>
    <property type="evidence" value="ECO:0007669"/>
    <property type="project" value="UniProtKB-KW"/>
</dbReference>
<dbReference type="CDD" id="cd17929">
    <property type="entry name" value="DEXHc_priA"/>
    <property type="match status" value="1"/>
</dbReference>
<dbReference type="FunFam" id="3.40.50.300:FF:000489">
    <property type="entry name" value="Primosome assembly protein PriA"/>
    <property type="match status" value="1"/>
</dbReference>
<dbReference type="SUPFAM" id="SSF52540">
    <property type="entry name" value="P-loop containing nucleoside triphosphate hydrolases"/>
    <property type="match status" value="1"/>
</dbReference>
<dbReference type="GO" id="GO:0043138">
    <property type="term" value="F:3'-5' DNA helicase activity"/>
    <property type="evidence" value="ECO:0007669"/>
    <property type="project" value="UniProtKB-EC"/>
</dbReference>
<evidence type="ECO:0000256" key="4">
    <source>
        <dbReference type="ARBA" id="ARBA00022741"/>
    </source>
</evidence>
<dbReference type="GO" id="GO:0006310">
    <property type="term" value="P:DNA recombination"/>
    <property type="evidence" value="ECO:0007669"/>
    <property type="project" value="InterPro"/>
</dbReference>
<dbReference type="InterPro" id="IPR042115">
    <property type="entry name" value="PriA_3primeBD_sf"/>
</dbReference>
<evidence type="ECO:0000313" key="14">
    <source>
        <dbReference type="EMBL" id="QQA00122.1"/>
    </source>
</evidence>
<dbReference type="EC" id="5.6.2.4" evidence="12"/>
<keyword evidence="9 12" id="KW-0238">DNA-binding</keyword>
<feature type="domain" description="Helicase ATP-binding" evidence="13">
    <location>
        <begin position="145"/>
        <end position="311"/>
    </location>
</feature>
<dbReference type="Gene3D" id="3.40.1440.60">
    <property type="entry name" value="PriA, 3(prime) DNA-binding domain"/>
    <property type="match status" value="1"/>
</dbReference>
<dbReference type="Pfam" id="PF18074">
    <property type="entry name" value="PriA_C"/>
    <property type="match status" value="1"/>
</dbReference>
<dbReference type="PANTHER" id="PTHR30580">
    <property type="entry name" value="PRIMOSOMAL PROTEIN N"/>
    <property type="match status" value="1"/>
</dbReference>
<dbReference type="Pfam" id="PF00271">
    <property type="entry name" value="Helicase_C"/>
    <property type="match status" value="1"/>
</dbReference>
<comment type="catalytic activity">
    <reaction evidence="11 12">
        <text>ATP + H2O = ADP + phosphate + H(+)</text>
        <dbReference type="Rhea" id="RHEA:13065"/>
        <dbReference type="ChEBI" id="CHEBI:15377"/>
        <dbReference type="ChEBI" id="CHEBI:15378"/>
        <dbReference type="ChEBI" id="CHEBI:30616"/>
        <dbReference type="ChEBI" id="CHEBI:43474"/>
        <dbReference type="ChEBI" id="CHEBI:456216"/>
        <dbReference type="EC" id="5.6.2.4"/>
    </reaction>
</comment>
<dbReference type="InterPro" id="IPR027417">
    <property type="entry name" value="P-loop_NTPase"/>
</dbReference>
<dbReference type="CDD" id="cd18804">
    <property type="entry name" value="SF2_C_priA"/>
    <property type="match status" value="1"/>
</dbReference>
<feature type="binding site" evidence="12">
    <location>
        <position position="383"/>
    </location>
    <ligand>
        <name>Zn(2+)</name>
        <dbReference type="ChEBI" id="CHEBI:29105"/>
        <label>2</label>
    </ligand>
</feature>
<evidence type="ECO:0000256" key="5">
    <source>
        <dbReference type="ARBA" id="ARBA00022801"/>
    </source>
</evidence>
<dbReference type="Proteomes" id="UP000595224">
    <property type="component" value="Chromosome"/>
</dbReference>
<dbReference type="InterPro" id="IPR014001">
    <property type="entry name" value="Helicase_ATP-bd"/>
</dbReference>
<dbReference type="AlphaFoldDB" id="A0A7T3RBP2"/>
<keyword evidence="5 12" id="KW-0378">Hydrolase</keyword>
<evidence type="ECO:0000256" key="7">
    <source>
        <dbReference type="ARBA" id="ARBA00022833"/>
    </source>
</evidence>
<organism evidence="14 15">
    <name type="scientific">Treponema peruense</name>
    <dbReference type="NCBI Taxonomy" id="2787628"/>
    <lineage>
        <taxon>Bacteria</taxon>
        <taxon>Pseudomonadati</taxon>
        <taxon>Spirochaetota</taxon>
        <taxon>Spirochaetia</taxon>
        <taxon>Spirochaetales</taxon>
        <taxon>Treponemataceae</taxon>
        <taxon>Treponema</taxon>
    </lineage>
</organism>
<keyword evidence="8 12" id="KW-0067">ATP-binding</keyword>
<evidence type="ECO:0000259" key="13">
    <source>
        <dbReference type="PROSITE" id="PS51192"/>
    </source>
</evidence>